<name>A0AAN4ZE46_9BILA</name>
<reference evidence="3" key="1">
    <citation type="submission" date="2022-10" db="EMBL/GenBank/DDBJ databases">
        <title>Genome assembly of Pristionchus species.</title>
        <authorList>
            <person name="Yoshida K."/>
            <person name="Sommer R.J."/>
        </authorList>
    </citation>
    <scope>NUCLEOTIDE SEQUENCE [LARGE SCALE GENOMIC DNA]</scope>
    <source>
        <strain evidence="3">RS5460</strain>
    </source>
</reference>
<accession>A0AAN4ZE46</accession>
<sequence length="80" mass="9332">NFRLIGIQLDVFKICDLFPLTMVTLNIERPADTTEMPTTRRKALHALYYSLVVLAVVIGLIFIFKPDLFFDTRRPFDKKN</sequence>
<keyword evidence="1" id="KW-0812">Transmembrane</keyword>
<protein>
    <submittedName>
        <fullName evidence="2">Uncharacterized protein</fullName>
    </submittedName>
</protein>
<comment type="caution">
    <text evidence="2">The sequence shown here is derived from an EMBL/GenBank/DDBJ whole genome shotgun (WGS) entry which is preliminary data.</text>
</comment>
<feature type="transmembrane region" description="Helical" evidence="1">
    <location>
        <begin position="46"/>
        <end position="64"/>
    </location>
</feature>
<keyword evidence="1" id="KW-0472">Membrane</keyword>
<organism evidence="2 3">
    <name type="scientific">Pristionchus mayeri</name>
    <dbReference type="NCBI Taxonomy" id="1317129"/>
    <lineage>
        <taxon>Eukaryota</taxon>
        <taxon>Metazoa</taxon>
        <taxon>Ecdysozoa</taxon>
        <taxon>Nematoda</taxon>
        <taxon>Chromadorea</taxon>
        <taxon>Rhabditida</taxon>
        <taxon>Rhabditina</taxon>
        <taxon>Diplogasteromorpha</taxon>
        <taxon>Diplogasteroidea</taxon>
        <taxon>Neodiplogasteridae</taxon>
        <taxon>Pristionchus</taxon>
    </lineage>
</organism>
<dbReference type="Proteomes" id="UP001328107">
    <property type="component" value="Unassembled WGS sequence"/>
</dbReference>
<dbReference type="AlphaFoldDB" id="A0AAN4ZE46"/>
<evidence type="ECO:0000256" key="1">
    <source>
        <dbReference type="SAM" id="Phobius"/>
    </source>
</evidence>
<dbReference type="EMBL" id="BTRK01000002">
    <property type="protein sequence ID" value="GMR39487.1"/>
    <property type="molecule type" value="Genomic_DNA"/>
</dbReference>
<feature type="non-terminal residue" evidence="2">
    <location>
        <position position="1"/>
    </location>
</feature>
<keyword evidence="3" id="KW-1185">Reference proteome</keyword>
<gene>
    <name evidence="2" type="ORF">PMAYCL1PPCAC_09682</name>
</gene>
<keyword evidence="1" id="KW-1133">Transmembrane helix</keyword>
<evidence type="ECO:0000313" key="2">
    <source>
        <dbReference type="EMBL" id="GMR39487.1"/>
    </source>
</evidence>
<proteinExistence type="predicted"/>
<evidence type="ECO:0000313" key="3">
    <source>
        <dbReference type="Proteomes" id="UP001328107"/>
    </source>
</evidence>